<dbReference type="SUPFAM" id="SSF55205">
    <property type="entry name" value="EPT/RTPC-like"/>
    <property type="match status" value="1"/>
</dbReference>
<dbReference type="GO" id="GO:0009423">
    <property type="term" value="P:chorismate biosynthetic process"/>
    <property type="evidence" value="ECO:0007669"/>
    <property type="project" value="UniProtKB-UniRule"/>
</dbReference>
<dbReference type="NCBIfam" id="TIGR01356">
    <property type="entry name" value="aroA"/>
    <property type="match status" value="1"/>
</dbReference>
<evidence type="ECO:0000259" key="9">
    <source>
        <dbReference type="Pfam" id="PF00275"/>
    </source>
</evidence>
<dbReference type="Gene3D" id="3.65.10.10">
    <property type="entry name" value="Enolpyruvate transferase domain"/>
    <property type="match status" value="2"/>
</dbReference>
<keyword evidence="3 8" id="KW-0963">Cytoplasm</keyword>
<evidence type="ECO:0000313" key="11">
    <source>
        <dbReference type="Proteomes" id="UP000033163"/>
    </source>
</evidence>
<organism evidence="10 11">
    <name type="scientific">Paenibacillus riograndensis SBR5</name>
    <dbReference type="NCBI Taxonomy" id="1073571"/>
    <lineage>
        <taxon>Bacteria</taxon>
        <taxon>Bacillati</taxon>
        <taxon>Bacillota</taxon>
        <taxon>Bacilli</taxon>
        <taxon>Bacillales</taxon>
        <taxon>Paenibacillaceae</taxon>
        <taxon>Paenibacillus</taxon>
        <taxon>Paenibacillus sonchi group</taxon>
    </lineage>
</organism>
<dbReference type="GO" id="GO:0005737">
    <property type="term" value="C:cytoplasm"/>
    <property type="evidence" value="ECO:0007669"/>
    <property type="project" value="UniProtKB-SubCell"/>
</dbReference>
<dbReference type="CDD" id="cd01556">
    <property type="entry name" value="EPSP_synthase"/>
    <property type="match status" value="1"/>
</dbReference>
<comment type="pathway">
    <text evidence="1 8">Metabolic intermediate biosynthesis; chorismate biosynthesis; chorismate from D-erythrose 4-phosphate and phosphoenolpyruvate: step 6/7.</text>
</comment>
<accession>A0A0E4CVI2</accession>
<comment type="function">
    <text evidence="8">Catalyzes the transfer of the enolpyruvyl moiety of phosphoenolpyruvate (PEP) to the 5-hydroxyl of shikimate-3-phosphate (S3P) to produce enolpyruvyl shikimate-3-phosphate and inorganic phosphate.</text>
</comment>
<comment type="caution">
    <text evidence="8">Lacks conserved residue(s) required for the propagation of feature annotation.</text>
</comment>
<evidence type="ECO:0000256" key="3">
    <source>
        <dbReference type="ARBA" id="ARBA00022490"/>
    </source>
</evidence>
<feature type="binding site" evidence="8">
    <location>
        <position position="367"/>
    </location>
    <ligand>
        <name>phosphoenolpyruvate</name>
        <dbReference type="ChEBI" id="CHEBI:58702"/>
    </ligand>
</feature>
<feature type="binding site" evidence="8">
    <location>
        <position position="36"/>
    </location>
    <ligand>
        <name>phosphoenolpyruvate</name>
        <dbReference type="ChEBI" id="CHEBI:58702"/>
    </ligand>
</feature>
<feature type="binding site" evidence="8">
    <location>
        <position position="409"/>
    </location>
    <ligand>
        <name>phosphoenolpyruvate</name>
        <dbReference type="ChEBI" id="CHEBI:58702"/>
    </ligand>
</feature>
<dbReference type="RefSeq" id="WP_020427647.1">
    <property type="nucleotide sequence ID" value="NZ_AGBD01000434.1"/>
</dbReference>
<name>A0A0E4CVI2_9BACL</name>
<dbReference type="PANTHER" id="PTHR21090:SF5">
    <property type="entry name" value="PENTAFUNCTIONAL AROM POLYPEPTIDE"/>
    <property type="match status" value="1"/>
</dbReference>
<feature type="binding site" evidence="8">
    <location>
        <position position="136"/>
    </location>
    <ligand>
        <name>phosphoenolpyruvate</name>
        <dbReference type="ChEBI" id="CHEBI:58702"/>
    </ligand>
</feature>
<comment type="subcellular location">
    <subcellularLocation>
        <location evidence="8">Cytoplasm</location>
    </subcellularLocation>
</comment>
<sequence>MGLVRNRVGLPAKCDLQIKAKREVCSFEFHSVPGDKSISQRAIVLNAIAEGQGTVYNVLRSRDIESCITILRQLGVRIAWNGDELSVHGQGLRGLQAPAGRLEVGNTATSARLMLSVLAGQSFAAELGGNALLSARPMDWVVQPLTDMGAVIEYLGAKGCLPLRIQGASPLSPIDMEATVFSAQEKSALLFAGLYAEGITRYRQRCQSRDHTERLMHYFGIDIHSDNDVTFLKGGNAFCAKDVMVPGDMSSAAFLLAAYAIRGVDRKGSLLIKQVGVNPTRSGFIRLLAEMGLHLTLQAEAELISGEPVADIYCTPGTRLSSVLAEGNGRIQSLIDEVPLLAAVSAFAEGNTVIRDCGELRDKDTNRIQTTAGVLKAFGVETSCSDDEMVIHGGRPLSPAIVNSCGDHRIAMTAAVLASSLDEPSIIRNCGCINVSYPGFVEDLSQFAHIDVLPAE</sequence>
<feature type="binding site" evidence="8">
    <location>
        <position position="184"/>
    </location>
    <ligand>
        <name>3-phosphoshikimate</name>
        <dbReference type="ChEBI" id="CHEBI:145989"/>
    </ligand>
</feature>
<dbReference type="AlphaFoldDB" id="A0A0E4CVI2"/>
<feature type="binding site" evidence="8">
    <location>
        <position position="37"/>
    </location>
    <ligand>
        <name>3-phosphoshikimate</name>
        <dbReference type="ChEBI" id="CHEBI:145989"/>
    </ligand>
</feature>
<evidence type="ECO:0000256" key="2">
    <source>
        <dbReference type="ARBA" id="ARBA00009948"/>
    </source>
</evidence>
<dbReference type="GO" id="GO:0009073">
    <property type="term" value="P:aromatic amino acid family biosynthetic process"/>
    <property type="evidence" value="ECO:0007669"/>
    <property type="project" value="UniProtKB-KW"/>
</dbReference>
<dbReference type="UniPathway" id="UPA00053">
    <property type="reaction ID" value="UER00089"/>
</dbReference>
<reference evidence="11" key="1">
    <citation type="submission" date="2015-03" db="EMBL/GenBank/DDBJ databases">
        <authorList>
            <person name="Wibberg D."/>
        </authorList>
    </citation>
    <scope>NUCLEOTIDE SEQUENCE [LARGE SCALE GENOMIC DNA]</scope>
</reference>
<feature type="binding site" evidence="8">
    <location>
        <position position="363"/>
    </location>
    <ligand>
        <name>3-phosphoshikimate</name>
        <dbReference type="ChEBI" id="CHEBI:145989"/>
    </ligand>
</feature>
<dbReference type="EC" id="2.5.1.19" evidence="8"/>
<keyword evidence="5 8" id="KW-0808">Transferase</keyword>
<evidence type="ECO:0000256" key="7">
    <source>
        <dbReference type="ARBA" id="ARBA00044633"/>
    </source>
</evidence>
<feature type="domain" description="Enolpyruvate transferase" evidence="9">
    <location>
        <begin position="32"/>
        <end position="444"/>
    </location>
</feature>
<evidence type="ECO:0000256" key="5">
    <source>
        <dbReference type="ARBA" id="ARBA00022679"/>
    </source>
</evidence>
<feature type="binding site" evidence="8">
    <location>
        <position position="182"/>
    </location>
    <ligand>
        <name>3-phosphoshikimate</name>
        <dbReference type="ChEBI" id="CHEBI:145989"/>
    </ligand>
</feature>
<feature type="binding site" evidence="8">
    <location>
        <position position="184"/>
    </location>
    <ligand>
        <name>phosphoenolpyruvate</name>
        <dbReference type="ChEBI" id="CHEBI:58702"/>
    </ligand>
</feature>
<feature type="binding site" evidence="8">
    <location>
        <position position="336"/>
    </location>
    <ligand>
        <name>3-phosphoshikimate</name>
        <dbReference type="ChEBI" id="CHEBI:145989"/>
    </ligand>
</feature>
<keyword evidence="4 8" id="KW-0028">Amino-acid biosynthesis</keyword>
<proteinExistence type="inferred from homology"/>
<feature type="binding site" evidence="8">
    <location>
        <position position="41"/>
    </location>
    <ligand>
        <name>3-phosphoshikimate</name>
        <dbReference type="ChEBI" id="CHEBI:145989"/>
    </ligand>
</feature>
<comment type="catalytic activity">
    <reaction evidence="7">
        <text>3-phosphoshikimate + phosphoenolpyruvate = 5-O-(1-carboxyvinyl)-3-phosphoshikimate + phosphate</text>
        <dbReference type="Rhea" id="RHEA:21256"/>
        <dbReference type="ChEBI" id="CHEBI:43474"/>
        <dbReference type="ChEBI" id="CHEBI:57701"/>
        <dbReference type="ChEBI" id="CHEBI:58702"/>
        <dbReference type="ChEBI" id="CHEBI:145989"/>
        <dbReference type="EC" id="2.5.1.19"/>
    </reaction>
    <physiologicalReaction direction="left-to-right" evidence="7">
        <dbReference type="Rhea" id="RHEA:21257"/>
    </physiologicalReaction>
</comment>
<dbReference type="InterPro" id="IPR001986">
    <property type="entry name" value="Enolpyruvate_Tfrase_dom"/>
</dbReference>
<gene>
    <name evidence="8" type="primary">aroA</name>
    <name evidence="10" type="ORF">PRIO_1789</name>
</gene>
<comment type="subunit">
    <text evidence="8">Monomer.</text>
</comment>
<evidence type="ECO:0000313" key="10">
    <source>
        <dbReference type="EMBL" id="CQR54199.1"/>
    </source>
</evidence>
<dbReference type="EMBL" id="LN831776">
    <property type="protein sequence ID" value="CQR54199.1"/>
    <property type="molecule type" value="Genomic_DNA"/>
</dbReference>
<comment type="similarity">
    <text evidence="2 8">Belongs to the EPSP synthase family.</text>
</comment>
<evidence type="ECO:0000256" key="1">
    <source>
        <dbReference type="ARBA" id="ARBA00004811"/>
    </source>
</evidence>
<protein>
    <recommendedName>
        <fullName evidence="8">3-phosphoshikimate 1-carboxyvinyltransferase</fullName>
        <ecNumber evidence="8">2.5.1.19</ecNumber>
    </recommendedName>
    <alternativeName>
        <fullName evidence="8">5-enolpyruvylshikimate-3-phosphate synthase</fullName>
        <shortName evidence="8">EPSP synthase</shortName>
        <shortName evidence="8">EPSPS</shortName>
    </alternativeName>
</protein>
<dbReference type="Pfam" id="PF00275">
    <property type="entry name" value="EPSP_synthase"/>
    <property type="match status" value="1"/>
</dbReference>
<dbReference type="PATRIC" id="fig|1073571.4.peg.1877"/>
<dbReference type="FunFam" id="3.65.10.10:FF:000005">
    <property type="entry name" value="3-phosphoshikimate 1-carboxyvinyltransferase"/>
    <property type="match status" value="1"/>
</dbReference>
<evidence type="ECO:0000256" key="4">
    <source>
        <dbReference type="ARBA" id="ARBA00022605"/>
    </source>
</evidence>
<dbReference type="KEGG" id="pri:PRIO_1789"/>
<dbReference type="InterPro" id="IPR006264">
    <property type="entry name" value="EPSP_synthase"/>
</dbReference>
<dbReference type="HAMAP" id="MF_00210">
    <property type="entry name" value="EPSP_synth"/>
    <property type="match status" value="1"/>
</dbReference>
<dbReference type="InterPro" id="IPR013792">
    <property type="entry name" value="RNA3'P_cycl/enolpyr_Trfase_a/b"/>
</dbReference>
<dbReference type="Proteomes" id="UP000033163">
    <property type="component" value="Chromosome I"/>
</dbReference>
<dbReference type="PIRSF" id="PIRSF000505">
    <property type="entry name" value="EPSPS"/>
    <property type="match status" value="1"/>
</dbReference>
<feature type="active site" description="Proton acceptor" evidence="8">
    <location>
        <position position="336"/>
    </location>
</feature>
<dbReference type="STRING" id="483937.AMQ84_03730"/>
<keyword evidence="6 8" id="KW-0057">Aromatic amino acid biosynthesis</keyword>
<dbReference type="PANTHER" id="PTHR21090">
    <property type="entry name" value="AROM/DEHYDROQUINATE SYNTHASE"/>
    <property type="match status" value="1"/>
</dbReference>
<dbReference type="GO" id="GO:0008652">
    <property type="term" value="P:amino acid biosynthetic process"/>
    <property type="evidence" value="ECO:0007669"/>
    <property type="project" value="UniProtKB-KW"/>
</dbReference>
<evidence type="ECO:0000256" key="8">
    <source>
        <dbReference type="HAMAP-Rule" id="MF_00210"/>
    </source>
</evidence>
<evidence type="ECO:0000256" key="6">
    <source>
        <dbReference type="ARBA" id="ARBA00023141"/>
    </source>
</evidence>
<dbReference type="HOGENOM" id="CLU_024321_0_1_9"/>
<dbReference type="GO" id="GO:0003866">
    <property type="term" value="F:3-phosphoshikimate 1-carboxyvinyltransferase activity"/>
    <property type="evidence" value="ECO:0007669"/>
    <property type="project" value="UniProtKB-UniRule"/>
</dbReference>
<dbReference type="InterPro" id="IPR036968">
    <property type="entry name" value="Enolpyruvate_Tfrase_sf"/>
</dbReference>
<feature type="binding site" evidence="8">
    <location>
        <position position="36"/>
    </location>
    <ligand>
        <name>3-phosphoshikimate</name>
        <dbReference type="ChEBI" id="CHEBI:145989"/>
    </ligand>
</feature>